<evidence type="ECO:0000313" key="14">
    <source>
        <dbReference type="Proteomes" id="UP000268350"/>
    </source>
</evidence>
<keyword evidence="5" id="KW-0378">Hydrolase</keyword>
<evidence type="ECO:0000256" key="4">
    <source>
        <dbReference type="ARBA" id="ARBA00022490"/>
    </source>
</evidence>
<sequence>MENVSKIWLGPLPADSPYVKPFRMYYIQNGVEKNWDLLKVHDSVAIILYNSSRQKLVLVRQFRPAVYHGVITSEKGTFDSVDLQSFPPSIGVTLELCAGIVDKSKSWVEIAREEVLEECGYDVPVERIEEVMVYRSGVGSSGAKQAMYYCEVSDADKANSGGGVDDEIIEVVELSLDEAKRMLQKGAVNNSPPSCLMGLLWFFANKAPPAV</sequence>
<dbReference type="NCBIfam" id="TIGR00052">
    <property type="entry name" value="nudix-type nucleoside diphosphatase, YffH/AdpP family"/>
    <property type="match status" value="1"/>
</dbReference>
<evidence type="ECO:0000256" key="1">
    <source>
        <dbReference type="ARBA" id="ARBA00001946"/>
    </source>
</evidence>
<proteinExistence type="predicted"/>
<dbReference type="Proteomes" id="UP000268350">
    <property type="component" value="Unassembled WGS sequence"/>
</dbReference>
<dbReference type="Gene3D" id="3.90.79.10">
    <property type="entry name" value="Nucleoside Triphosphate Pyrophosphohydrolase"/>
    <property type="match status" value="1"/>
</dbReference>
<dbReference type="AlphaFoldDB" id="A0A3B0K3N3"/>
<comment type="cofactor">
    <cofactor evidence="1">
        <name>Mg(2+)</name>
        <dbReference type="ChEBI" id="CHEBI:18420"/>
    </cofactor>
</comment>
<keyword evidence="14" id="KW-1185">Reference proteome</keyword>
<evidence type="ECO:0000256" key="2">
    <source>
        <dbReference type="ARBA" id="ARBA00004496"/>
    </source>
</evidence>
<dbReference type="InterPro" id="IPR000086">
    <property type="entry name" value="NUDIX_hydrolase_dom"/>
</dbReference>
<comment type="function">
    <text evidence="8">Hydrolyzes UDP-glucose to glucose 1-phosphate and UMP and ADP-ribose to ribose 5-phosphate and AMP. The physiological substrate is probably UDP-glucose. Poor activity on other substrates such as ADP-glucose, CDP-glucose, GDP-glucose and GDP-mannose.</text>
</comment>
<accession>A0A3B0K3N3</accession>
<dbReference type="PANTHER" id="PTHR11839">
    <property type="entry name" value="UDP/ADP-SUGAR PYROPHOSPHATASE"/>
    <property type="match status" value="1"/>
</dbReference>
<evidence type="ECO:0000256" key="7">
    <source>
        <dbReference type="ARBA" id="ARBA00051086"/>
    </source>
</evidence>
<name>A0A3B0K3N3_DROGU</name>
<dbReference type="GO" id="GO:0046872">
    <property type="term" value="F:metal ion binding"/>
    <property type="evidence" value="ECO:0007669"/>
    <property type="project" value="InterPro"/>
</dbReference>
<comment type="subunit">
    <text evidence="3">Homodimer.</text>
</comment>
<evidence type="ECO:0000256" key="11">
    <source>
        <dbReference type="ARBA" id="ARBA00080475"/>
    </source>
</evidence>
<dbReference type="STRING" id="7266.A0A3B0K3N3"/>
<evidence type="ECO:0000256" key="5">
    <source>
        <dbReference type="ARBA" id="ARBA00022801"/>
    </source>
</evidence>
<comment type="subcellular location">
    <subcellularLocation>
        <location evidence="2">Cytoplasm</location>
    </subcellularLocation>
</comment>
<gene>
    <name evidence="13" type="ORF">DGUA_6G005487</name>
</gene>
<feature type="domain" description="Nudix hydrolase" evidence="12">
    <location>
        <begin position="39"/>
        <end position="196"/>
    </location>
</feature>
<dbReference type="GO" id="GO:0005737">
    <property type="term" value="C:cytoplasm"/>
    <property type="evidence" value="ECO:0007669"/>
    <property type="project" value="UniProtKB-SubCell"/>
</dbReference>
<evidence type="ECO:0000313" key="13">
    <source>
        <dbReference type="EMBL" id="SPP80589.1"/>
    </source>
</evidence>
<dbReference type="CDD" id="cd18887">
    <property type="entry name" value="NUDIX_UGPPase_Nudt14"/>
    <property type="match status" value="1"/>
</dbReference>
<dbReference type="FunFam" id="3.90.79.10:FF:000035">
    <property type="entry name" value="Uridine diphosphate glucose pyrophosphatase"/>
    <property type="match status" value="1"/>
</dbReference>
<evidence type="ECO:0000256" key="3">
    <source>
        <dbReference type="ARBA" id="ARBA00011738"/>
    </source>
</evidence>
<dbReference type="InterPro" id="IPR015797">
    <property type="entry name" value="NUDIX_hydrolase-like_dom_sf"/>
</dbReference>
<dbReference type="GO" id="GO:0006753">
    <property type="term" value="P:nucleoside phosphate metabolic process"/>
    <property type="evidence" value="ECO:0007669"/>
    <property type="project" value="TreeGrafter"/>
</dbReference>
<dbReference type="GO" id="GO:0019693">
    <property type="term" value="P:ribose phosphate metabolic process"/>
    <property type="evidence" value="ECO:0007669"/>
    <property type="project" value="TreeGrafter"/>
</dbReference>
<keyword evidence="4" id="KW-0963">Cytoplasm</keyword>
<dbReference type="SUPFAM" id="SSF55811">
    <property type="entry name" value="Nudix"/>
    <property type="match status" value="1"/>
</dbReference>
<dbReference type="EC" id="3.6.1.45" evidence="9"/>
<dbReference type="OMA" id="CLLYHKQ"/>
<evidence type="ECO:0000256" key="9">
    <source>
        <dbReference type="ARBA" id="ARBA00066480"/>
    </source>
</evidence>
<protein>
    <recommendedName>
        <fullName evidence="10">Uridine diphosphate glucose pyrophosphatase NUDT14</fullName>
        <ecNumber evidence="9">3.6.1.45</ecNumber>
    </recommendedName>
    <alternativeName>
        <fullName evidence="11">Nucleoside diphosphate-linked moiety X motif 14</fullName>
    </alternativeName>
</protein>
<evidence type="ECO:0000256" key="8">
    <source>
        <dbReference type="ARBA" id="ARBA00054674"/>
    </source>
</evidence>
<dbReference type="GO" id="GO:0008768">
    <property type="term" value="F:UDP-sugar diphosphatase activity"/>
    <property type="evidence" value="ECO:0007669"/>
    <property type="project" value="UniProtKB-EC"/>
</dbReference>
<organism evidence="13 14">
    <name type="scientific">Drosophila guanche</name>
    <name type="common">Fruit fly</name>
    <dbReference type="NCBI Taxonomy" id="7266"/>
    <lineage>
        <taxon>Eukaryota</taxon>
        <taxon>Metazoa</taxon>
        <taxon>Ecdysozoa</taxon>
        <taxon>Arthropoda</taxon>
        <taxon>Hexapoda</taxon>
        <taxon>Insecta</taxon>
        <taxon>Pterygota</taxon>
        <taxon>Neoptera</taxon>
        <taxon>Endopterygota</taxon>
        <taxon>Diptera</taxon>
        <taxon>Brachycera</taxon>
        <taxon>Muscomorpha</taxon>
        <taxon>Ephydroidea</taxon>
        <taxon>Drosophilidae</taxon>
        <taxon>Drosophila</taxon>
        <taxon>Sophophora</taxon>
    </lineage>
</organism>
<dbReference type="PANTHER" id="PTHR11839:SF15">
    <property type="entry name" value="URIDINE DIPHOSPHATE GLUCOSE PYROPHOSPHATASE NUDT14"/>
    <property type="match status" value="1"/>
</dbReference>
<evidence type="ECO:0000256" key="10">
    <source>
        <dbReference type="ARBA" id="ARBA00071467"/>
    </source>
</evidence>
<reference evidence="14" key="1">
    <citation type="submission" date="2018-01" db="EMBL/GenBank/DDBJ databases">
        <authorList>
            <person name="Alioto T."/>
            <person name="Alioto T."/>
        </authorList>
    </citation>
    <scope>NUCLEOTIDE SEQUENCE [LARGE SCALE GENOMIC DNA]</scope>
</reference>
<keyword evidence="6" id="KW-0460">Magnesium</keyword>
<dbReference type="InterPro" id="IPR004385">
    <property type="entry name" value="NDP_pyrophosphatase"/>
</dbReference>
<dbReference type="EMBL" id="OUUW01000005">
    <property type="protein sequence ID" value="SPP80589.1"/>
    <property type="molecule type" value="Genomic_DNA"/>
</dbReference>
<dbReference type="OrthoDB" id="10249920at2759"/>
<evidence type="ECO:0000256" key="6">
    <source>
        <dbReference type="ARBA" id="ARBA00022842"/>
    </source>
</evidence>
<evidence type="ECO:0000259" key="12">
    <source>
        <dbReference type="PROSITE" id="PS51462"/>
    </source>
</evidence>
<dbReference type="PROSITE" id="PS51462">
    <property type="entry name" value="NUDIX"/>
    <property type="match status" value="1"/>
</dbReference>
<comment type="catalytic activity">
    <reaction evidence="7">
        <text>UDP-sugar + H2O = UMP + alpha-D-aldose 1-phosphate.</text>
        <dbReference type="EC" id="3.6.1.45"/>
    </reaction>
</comment>